<dbReference type="Proteomes" id="UP000186817">
    <property type="component" value="Unassembled WGS sequence"/>
</dbReference>
<dbReference type="AlphaFoldDB" id="A0A1Q9BT70"/>
<protein>
    <submittedName>
        <fullName evidence="1">Uncharacterized protein</fullName>
    </submittedName>
</protein>
<evidence type="ECO:0000313" key="1">
    <source>
        <dbReference type="EMBL" id="OLP73834.1"/>
    </source>
</evidence>
<keyword evidence="2" id="KW-1185">Reference proteome</keyword>
<reference evidence="1 2" key="1">
    <citation type="submission" date="2016-02" db="EMBL/GenBank/DDBJ databases">
        <title>Genome analysis of coral dinoflagellate symbionts highlights evolutionary adaptations to a symbiotic lifestyle.</title>
        <authorList>
            <person name="Aranda M."/>
            <person name="Li Y."/>
            <person name="Liew Y.J."/>
            <person name="Baumgarten S."/>
            <person name="Simakov O."/>
            <person name="Wilson M."/>
            <person name="Piel J."/>
            <person name="Ashoor H."/>
            <person name="Bougouffa S."/>
            <person name="Bajic V.B."/>
            <person name="Ryu T."/>
            <person name="Ravasi T."/>
            <person name="Bayer T."/>
            <person name="Micklem G."/>
            <person name="Kim H."/>
            <person name="Bhak J."/>
            <person name="Lajeunesse T.C."/>
            <person name="Voolstra C.R."/>
        </authorList>
    </citation>
    <scope>NUCLEOTIDE SEQUENCE [LARGE SCALE GENOMIC DNA]</scope>
    <source>
        <strain evidence="1 2">CCMP2467</strain>
    </source>
</reference>
<sequence>MCDPASGKVRVAHLHSMLFGAVAAVHAFLRCSEALKALGREKFALVMTSFFDDFTVITQKCHARHVSAVVSNFFSKLGWQVAAEPKTNVDFSEVFDVAGVRVALPGREWYLYRTSQAGPLSSASCSVMPWTVDPSRQTRLKDSDLFVWVDNDAAHASLSKAFTRVSEGSSDRSSPSSSTATEELLQQSVTGLERQVNQLSQQVRELQDLVSALQVDRDQHRLRLHWLERFVQEVRRAVHGLLSADTSSLAACLFDLFAVLNRDV</sequence>
<name>A0A1Q9BT70_SYMMI</name>
<accession>A0A1Q9BT70</accession>
<organism evidence="1 2">
    <name type="scientific">Symbiodinium microadriaticum</name>
    <name type="common">Dinoflagellate</name>
    <name type="synonym">Zooxanthella microadriatica</name>
    <dbReference type="NCBI Taxonomy" id="2951"/>
    <lineage>
        <taxon>Eukaryota</taxon>
        <taxon>Sar</taxon>
        <taxon>Alveolata</taxon>
        <taxon>Dinophyceae</taxon>
        <taxon>Suessiales</taxon>
        <taxon>Symbiodiniaceae</taxon>
        <taxon>Symbiodinium</taxon>
    </lineage>
</organism>
<comment type="caution">
    <text evidence="1">The sequence shown here is derived from an EMBL/GenBank/DDBJ whole genome shotgun (WGS) entry which is preliminary data.</text>
</comment>
<proteinExistence type="predicted"/>
<gene>
    <name evidence="1" type="ORF">AK812_SmicGene46796</name>
</gene>
<dbReference type="OrthoDB" id="10278562at2759"/>
<dbReference type="EMBL" id="LSRX01004677">
    <property type="protein sequence ID" value="OLP73834.1"/>
    <property type="molecule type" value="Genomic_DNA"/>
</dbReference>
<evidence type="ECO:0000313" key="2">
    <source>
        <dbReference type="Proteomes" id="UP000186817"/>
    </source>
</evidence>